<reference evidence="4 5" key="1">
    <citation type="submission" date="2020-08" db="EMBL/GenBank/DDBJ databases">
        <title>Genomic Encyclopedia of Type Strains, Phase III (KMG-III): the genomes of soil and plant-associated and newly described type strains.</title>
        <authorList>
            <person name="Whitman W."/>
        </authorList>
    </citation>
    <scope>NUCLEOTIDE SEQUENCE [LARGE SCALE GENOMIC DNA]</scope>
    <source>
        <strain evidence="4 5">CECT 8803</strain>
    </source>
</reference>
<dbReference type="PRINTS" id="PR00811">
    <property type="entry name" value="BCTERIALGSPD"/>
</dbReference>
<evidence type="ECO:0000256" key="1">
    <source>
        <dbReference type="RuleBase" id="RU004003"/>
    </source>
</evidence>
<dbReference type="RefSeq" id="WP_183417097.1">
    <property type="nucleotide sequence ID" value="NZ_JACHXA010000007.1"/>
</dbReference>
<dbReference type="InterPro" id="IPR001775">
    <property type="entry name" value="GspD/PilQ"/>
</dbReference>
<feature type="domain" description="Type II/III secretion system secretin-like" evidence="2">
    <location>
        <begin position="253"/>
        <end position="416"/>
    </location>
</feature>
<dbReference type="InterPro" id="IPR050810">
    <property type="entry name" value="Bact_Secretion_Sys_Channel"/>
</dbReference>
<dbReference type="PANTHER" id="PTHR30332">
    <property type="entry name" value="PROBABLE GENERAL SECRETION PATHWAY PROTEIN D"/>
    <property type="match status" value="1"/>
</dbReference>
<name>A0A839SUY1_9PROT</name>
<dbReference type="PANTHER" id="PTHR30332:SF17">
    <property type="entry name" value="TYPE IV PILIATION SYSTEM PROTEIN DR_0774-RELATED"/>
    <property type="match status" value="1"/>
</dbReference>
<sequence length="475" mass="49735">MMASYTRSMNVIVSIRSGFFATLIALLGLVVMANAATAQITIENGRDTGRHAGEIIVPLNKSQILRTQEPFTEIMIGNPEIADVVPLTNKSAYVLGRALGNTSITIYGAGRKLIAIGDLVVGYDVAGLKAKLYEVMPDERIEVRSVNDAVLLKGHVSSTPVAARAAAIAESYAPGKVQNGLSVDSSQQVMLQVRFAEVSRSVGKALGLSLDTSYSSGDFTFSGVTTGGLASAFGTIGIGGTLGALAIDATLDALETKGLVHSLAEPNLVVLSGDTASFLAGGEFPVPVAQDNDSITVEFKEFGVSLSFTPTVLDGDLINLIVRPEVSAIDPTRSFAVPGSGLNIPGLITRRAETTVELRDGQSFAIAGLYQSSYDNAIQQFPWLGDIPIIGALFRSSDFQQDESELVIIVTPRLVKPAQSPDDLRVPTDLYLRPNEGEFFLLGRTVGAGQGGTAAAPMAAGSAGGMAGNHGYILK</sequence>
<dbReference type="GO" id="GO:0009306">
    <property type="term" value="P:protein secretion"/>
    <property type="evidence" value="ECO:0007669"/>
    <property type="project" value="InterPro"/>
</dbReference>
<dbReference type="AlphaFoldDB" id="A0A839SUY1"/>
<keyword evidence="5" id="KW-1185">Reference proteome</keyword>
<dbReference type="InterPro" id="IPR032789">
    <property type="entry name" value="T2SS-T3SS_pil_N"/>
</dbReference>
<dbReference type="Pfam" id="PF13629">
    <property type="entry name" value="T2SS-T3SS_pil_N"/>
    <property type="match status" value="1"/>
</dbReference>
<dbReference type="InterPro" id="IPR004846">
    <property type="entry name" value="T2SS/T3SS_dom"/>
</dbReference>
<protein>
    <submittedName>
        <fullName evidence="4">Pilus assembly protein CpaC</fullName>
    </submittedName>
</protein>
<feature type="domain" description="Pilus formation protein N-terminal" evidence="3">
    <location>
        <begin position="53"/>
        <end position="121"/>
    </location>
</feature>
<evidence type="ECO:0000313" key="5">
    <source>
        <dbReference type="Proteomes" id="UP000581135"/>
    </source>
</evidence>
<organism evidence="4 5">
    <name type="scientific">Limibacillus halophilus</name>
    <dbReference type="NCBI Taxonomy" id="1579333"/>
    <lineage>
        <taxon>Bacteria</taxon>
        <taxon>Pseudomonadati</taxon>
        <taxon>Pseudomonadota</taxon>
        <taxon>Alphaproteobacteria</taxon>
        <taxon>Rhodospirillales</taxon>
        <taxon>Rhodovibrionaceae</taxon>
        <taxon>Limibacillus</taxon>
    </lineage>
</organism>
<evidence type="ECO:0000313" key="4">
    <source>
        <dbReference type="EMBL" id="MBB3066282.1"/>
    </source>
</evidence>
<comment type="caution">
    <text evidence="4">The sequence shown here is derived from an EMBL/GenBank/DDBJ whole genome shotgun (WGS) entry which is preliminary data.</text>
</comment>
<gene>
    <name evidence="4" type="ORF">FHR98_002587</name>
</gene>
<dbReference type="Proteomes" id="UP000581135">
    <property type="component" value="Unassembled WGS sequence"/>
</dbReference>
<dbReference type="EMBL" id="JACHXA010000007">
    <property type="protein sequence ID" value="MBB3066282.1"/>
    <property type="molecule type" value="Genomic_DNA"/>
</dbReference>
<dbReference type="Pfam" id="PF00263">
    <property type="entry name" value="Secretin"/>
    <property type="match status" value="1"/>
</dbReference>
<proteinExistence type="inferred from homology"/>
<comment type="similarity">
    <text evidence="1">Belongs to the bacterial secretin family.</text>
</comment>
<dbReference type="GO" id="GO:0015627">
    <property type="term" value="C:type II protein secretion system complex"/>
    <property type="evidence" value="ECO:0007669"/>
    <property type="project" value="TreeGrafter"/>
</dbReference>
<evidence type="ECO:0000259" key="2">
    <source>
        <dbReference type="Pfam" id="PF00263"/>
    </source>
</evidence>
<evidence type="ECO:0000259" key="3">
    <source>
        <dbReference type="Pfam" id="PF13629"/>
    </source>
</evidence>
<accession>A0A839SUY1</accession>